<comment type="caution">
    <text evidence="1">The sequence shown here is derived from an EMBL/GenBank/DDBJ whole genome shotgun (WGS) entry which is preliminary data.</text>
</comment>
<proteinExistence type="predicted"/>
<dbReference type="EMBL" id="CAJVQB010075282">
    <property type="protein sequence ID" value="CAG8844271.1"/>
    <property type="molecule type" value="Genomic_DNA"/>
</dbReference>
<feature type="non-terminal residue" evidence="1">
    <location>
        <position position="1"/>
    </location>
</feature>
<protein>
    <submittedName>
        <fullName evidence="1">32818_t:CDS:1</fullName>
    </submittedName>
</protein>
<sequence length="44" mass="5311">IKEQVVKYQNLRFDEKPDIVLQNELTIAQKSNYYFCFKSVDNQI</sequence>
<evidence type="ECO:0000313" key="2">
    <source>
        <dbReference type="Proteomes" id="UP000789901"/>
    </source>
</evidence>
<reference evidence="1 2" key="1">
    <citation type="submission" date="2021-06" db="EMBL/GenBank/DDBJ databases">
        <authorList>
            <person name="Kallberg Y."/>
            <person name="Tangrot J."/>
            <person name="Rosling A."/>
        </authorList>
    </citation>
    <scope>NUCLEOTIDE SEQUENCE [LARGE SCALE GENOMIC DNA]</scope>
    <source>
        <strain evidence="1 2">120-4 pot B 10/14</strain>
    </source>
</reference>
<accession>A0ABN7X178</accession>
<feature type="non-terminal residue" evidence="1">
    <location>
        <position position="44"/>
    </location>
</feature>
<gene>
    <name evidence="1" type="ORF">GMARGA_LOCUS37005</name>
</gene>
<evidence type="ECO:0000313" key="1">
    <source>
        <dbReference type="EMBL" id="CAG8844271.1"/>
    </source>
</evidence>
<organism evidence="1 2">
    <name type="scientific">Gigaspora margarita</name>
    <dbReference type="NCBI Taxonomy" id="4874"/>
    <lineage>
        <taxon>Eukaryota</taxon>
        <taxon>Fungi</taxon>
        <taxon>Fungi incertae sedis</taxon>
        <taxon>Mucoromycota</taxon>
        <taxon>Glomeromycotina</taxon>
        <taxon>Glomeromycetes</taxon>
        <taxon>Diversisporales</taxon>
        <taxon>Gigasporaceae</taxon>
        <taxon>Gigaspora</taxon>
    </lineage>
</organism>
<keyword evidence="2" id="KW-1185">Reference proteome</keyword>
<dbReference type="Proteomes" id="UP000789901">
    <property type="component" value="Unassembled WGS sequence"/>
</dbReference>
<name>A0ABN7X178_GIGMA</name>